<dbReference type="Pfam" id="PF12838">
    <property type="entry name" value="Fer4_7"/>
    <property type="match status" value="1"/>
</dbReference>
<dbReference type="GO" id="GO:0046872">
    <property type="term" value="F:metal ion binding"/>
    <property type="evidence" value="ECO:0007669"/>
    <property type="project" value="UniProtKB-KW"/>
</dbReference>
<evidence type="ECO:0000313" key="6">
    <source>
        <dbReference type="Proteomes" id="UP000295707"/>
    </source>
</evidence>
<dbReference type="InterPro" id="IPR017896">
    <property type="entry name" value="4Fe4S_Fe-S-bd"/>
</dbReference>
<name>A0A4V2PGZ6_9GAMM</name>
<proteinExistence type="predicted"/>
<gene>
    <name evidence="5" type="ORF">DFR30_2030</name>
</gene>
<dbReference type="PROSITE" id="PS00198">
    <property type="entry name" value="4FE4S_FER_1"/>
    <property type="match status" value="1"/>
</dbReference>
<evidence type="ECO:0000256" key="1">
    <source>
        <dbReference type="ARBA" id="ARBA00022723"/>
    </source>
</evidence>
<evidence type="ECO:0000256" key="3">
    <source>
        <dbReference type="ARBA" id="ARBA00023014"/>
    </source>
</evidence>
<evidence type="ECO:0000259" key="4">
    <source>
        <dbReference type="PROSITE" id="PS51379"/>
    </source>
</evidence>
<protein>
    <submittedName>
        <fullName evidence="5">Periplasmic nitrate reductase subunit NapG</fullName>
    </submittedName>
</protein>
<dbReference type="Pfam" id="PF12800">
    <property type="entry name" value="Fer4_4"/>
    <property type="match status" value="1"/>
</dbReference>
<dbReference type="PANTHER" id="PTHR43122">
    <property type="entry name" value="FERREDOXIN SUBUNIT OF PYRUVATE:FLAVODOXIN OXIDOREDUCTASE-RELATED"/>
    <property type="match status" value="1"/>
</dbReference>
<accession>A0A4V2PGZ6</accession>
<reference evidence="5 6" key="1">
    <citation type="submission" date="2019-03" db="EMBL/GenBank/DDBJ databases">
        <title>Genomic Encyclopedia of Type Strains, Phase IV (KMG-IV): sequencing the most valuable type-strain genomes for metagenomic binning, comparative biology and taxonomic classification.</title>
        <authorList>
            <person name="Goeker M."/>
        </authorList>
    </citation>
    <scope>NUCLEOTIDE SEQUENCE [LARGE SCALE GENOMIC DNA]</scope>
    <source>
        <strain evidence="5 6">DSM 19610</strain>
    </source>
</reference>
<comment type="caution">
    <text evidence="5">The sequence shown here is derived from an EMBL/GenBank/DDBJ whole genome shotgun (WGS) entry which is preliminary data.</text>
</comment>
<dbReference type="PANTHER" id="PTHR43122:SF1">
    <property type="entry name" value="IRON-SULFUR-BINDING PROTEIN"/>
    <property type="match status" value="1"/>
</dbReference>
<dbReference type="InterPro" id="IPR017900">
    <property type="entry name" value="4Fe4S_Fe_S_CS"/>
</dbReference>
<keyword evidence="2" id="KW-0408">Iron</keyword>
<dbReference type="GO" id="GO:0051536">
    <property type="term" value="F:iron-sulfur cluster binding"/>
    <property type="evidence" value="ECO:0007669"/>
    <property type="project" value="UniProtKB-KW"/>
</dbReference>
<dbReference type="InterPro" id="IPR006311">
    <property type="entry name" value="TAT_signal"/>
</dbReference>
<dbReference type="PROSITE" id="PS51379">
    <property type="entry name" value="4FE4S_FER_2"/>
    <property type="match status" value="3"/>
</dbReference>
<dbReference type="PROSITE" id="PS51318">
    <property type="entry name" value="TAT"/>
    <property type="match status" value="1"/>
</dbReference>
<dbReference type="AlphaFoldDB" id="A0A4V2PGZ6"/>
<evidence type="ECO:0000256" key="2">
    <source>
        <dbReference type="ARBA" id="ARBA00023004"/>
    </source>
</evidence>
<keyword evidence="1" id="KW-0479">Metal-binding</keyword>
<feature type="domain" description="4Fe-4S ferredoxin-type" evidence="4">
    <location>
        <begin position="96"/>
        <end position="127"/>
    </location>
</feature>
<dbReference type="CDD" id="cd16373">
    <property type="entry name" value="DMSOR_beta_like"/>
    <property type="match status" value="1"/>
</dbReference>
<dbReference type="EMBL" id="SMFX01000001">
    <property type="protein sequence ID" value="TCK18746.1"/>
    <property type="molecule type" value="Genomic_DNA"/>
</dbReference>
<keyword evidence="3" id="KW-0411">Iron-sulfur</keyword>
<dbReference type="Gene3D" id="3.30.70.20">
    <property type="match status" value="2"/>
</dbReference>
<feature type="domain" description="4Fe-4S ferredoxin-type" evidence="4">
    <location>
        <begin position="57"/>
        <end position="88"/>
    </location>
</feature>
<feature type="domain" description="4Fe-4S ferredoxin-type" evidence="4">
    <location>
        <begin position="176"/>
        <end position="206"/>
    </location>
</feature>
<keyword evidence="6" id="KW-1185">Reference proteome</keyword>
<dbReference type="Proteomes" id="UP000295707">
    <property type="component" value="Unassembled WGS sequence"/>
</dbReference>
<dbReference type="SUPFAM" id="SSF54862">
    <property type="entry name" value="4Fe-4S ferredoxins"/>
    <property type="match status" value="1"/>
</dbReference>
<evidence type="ECO:0000313" key="5">
    <source>
        <dbReference type="EMBL" id="TCK18746.1"/>
    </source>
</evidence>
<organism evidence="5 6">
    <name type="scientific">Thiogranum longum</name>
    <dbReference type="NCBI Taxonomy" id="1537524"/>
    <lineage>
        <taxon>Bacteria</taxon>
        <taxon>Pseudomonadati</taxon>
        <taxon>Pseudomonadota</taxon>
        <taxon>Gammaproteobacteria</taxon>
        <taxon>Chromatiales</taxon>
        <taxon>Ectothiorhodospiraceae</taxon>
        <taxon>Thiogranum</taxon>
    </lineage>
</organism>
<sequence length="208" mass="22576">MEITSHCSQWRVNQVGFNMQRRTFIKSIGVAAATATAPVASAAMPKRSSLRYLRPPGAVAEDEFLSRCIRCGQCGEACPNRCISYFGMGNGLASLDTPYIIPREKACILCMKCGDVCPSGAIQPIVRELEPILEGVRMGHAVVDKRLCLSYQGKTCGVCYRACPLQDVAITVGLLEQPHVTDKCVGCGLCERSCIQMPQAIRIVPDYG</sequence>